<feature type="compositionally biased region" description="Pro residues" evidence="1">
    <location>
        <begin position="78"/>
        <end position="91"/>
    </location>
</feature>
<dbReference type="GO" id="GO:0019901">
    <property type="term" value="F:protein kinase binding"/>
    <property type="evidence" value="ECO:0007669"/>
    <property type="project" value="InterPro"/>
</dbReference>
<accession>A0A6G1GQU2</accession>
<feature type="compositionally biased region" description="Polar residues" evidence="1">
    <location>
        <begin position="42"/>
        <end position="56"/>
    </location>
</feature>
<protein>
    <recommendedName>
        <fullName evidence="4">Cyclin-domain-containing protein</fullName>
    </recommendedName>
</protein>
<name>A0A6G1GQU2_9PEZI</name>
<sequence>MPMPHAVVTALSLDRSRPSASKHAARLPDVDRRFPTRPTPSGPATSLTPPTDMNMSTSLSAMAAGYNLPRAADLPSSYRPPYPQSAPPQHPHPSSSSSLLPSAHTLLHPGRPASPPIHRQPPVSSLNMSGSVAPSLQVPRTISTPQASLPQLAAEVTCLFWFEESSVLRRIEDARLANEPASPLVSHATPSTGFRKWVATILSTTQVTQNVILLALLFIYRLKDINPRVKGKPGSEFRLFTVALMLGNKFLDDNTYTNKTWAEVSGISVQEVHIMEVEFLSNMRYSLFTSEEQWKNWHVKLGKFGTHYERAMRAADAAARSGNLLTPTLQMPSALPSPPTSNHASPPYLSSFSPSYLTKSNTPLLLPQLNSAAVSPIGPLPELDPRARARKRSFDDQVEEPVAKRQMREESHQLPQLPPIGNSTRLAQPVPTSTYPRLPLPNLSIPAQSNSSVPVQLAPPLGPGNRAMSLVYPAPTPWSQPQTQPMSTATLPPSMHTLTGGPLSDISRQLSPYPGGSANASPMSATYHSPHGQNHSRLSPSYFLQQRNSPYRPVRSVNTLLYPPPSATVQYAPRAVAYDRMQYQPLGRPTNERRVGHLPYMHHDAWPTTHQYNQYPGFSRN</sequence>
<reference evidence="2" key="1">
    <citation type="journal article" date="2020" name="Stud. Mycol.">
        <title>101 Dothideomycetes genomes: a test case for predicting lifestyles and emergence of pathogens.</title>
        <authorList>
            <person name="Haridas S."/>
            <person name="Albert R."/>
            <person name="Binder M."/>
            <person name="Bloem J."/>
            <person name="Labutti K."/>
            <person name="Salamov A."/>
            <person name="Andreopoulos B."/>
            <person name="Baker S."/>
            <person name="Barry K."/>
            <person name="Bills G."/>
            <person name="Bluhm B."/>
            <person name="Cannon C."/>
            <person name="Castanera R."/>
            <person name="Culley D."/>
            <person name="Daum C."/>
            <person name="Ezra D."/>
            <person name="Gonzalez J."/>
            <person name="Henrissat B."/>
            <person name="Kuo A."/>
            <person name="Liang C."/>
            <person name="Lipzen A."/>
            <person name="Lutzoni F."/>
            <person name="Magnuson J."/>
            <person name="Mondo S."/>
            <person name="Nolan M."/>
            <person name="Ohm R."/>
            <person name="Pangilinan J."/>
            <person name="Park H.-J."/>
            <person name="Ramirez L."/>
            <person name="Alfaro M."/>
            <person name="Sun H."/>
            <person name="Tritt A."/>
            <person name="Yoshinaga Y."/>
            <person name="Zwiers L.-H."/>
            <person name="Turgeon B."/>
            <person name="Goodwin S."/>
            <person name="Spatafora J."/>
            <person name="Crous P."/>
            <person name="Grigoriev I."/>
        </authorList>
    </citation>
    <scope>NUCLEOTIDE SEQUENCE</scope>
    <source>
        <strain evidence="2">CBS 113979</strain>
    </source>
</reference>
<feature type="region of interest" description="Disordered" evidence="1">
    <location>
        <begin position="327"/>
        <end position="347"/>
    </location>
</feature>
<feature type="region of interest" description="Disordered" evidence="1">
    <location>
        <begin position="72"/>
        <end position="131"/>
    </location>
</feature>
<proteinExistence type="predicted"/>
<dbReference type="OrthoDB" id="244495at2759"/>
<dbReference type="PANTHER" id="PTHR15615">
    <property type="match status" value="1"/>
</dbReference>
<dbReference type="GO" id="GO:0005634">
    <property type="term" value="C:nucleus"/>
    <property type="evidence" value="ECO:0007669"/>
    <property type="project" value="TreeGrafter"/>
</dbReference>
<dbReference type="EMBL" id="ML977177">
    <property type="protein sequence ID" value="KAF1983119.1"/>
    <property type="molecule type" value="Genomic_DNA"/>
</dbReference>
<dbReference type="CDD" id="cd20557">
    <property type="entry name" value="CYCLIN_ScPCL1-like"/>
    <property type="match status" value="1"/>
</dbReference>
<feature type="region of interest" description="Disordered" evidence="1">
    <location>
        <begin position="516"/>
        <end position="536"/>
    </location>
</feature>
<organism evidence="2 3">
    <name type="scientific">Aulographum hederae CBS 113979</name>
    <dbReference type="NCBI Taxonomy" id="1176131"/>
    <lineage>
        <taxon>Eukaryota</taxon>
        <taxon>Fungi</taxon>
        <taxon>Dikarya</taxon>
        <taxon>Ascomycota</taxon>
        <taxon>Pezizomycotina</taxon>
        <taxon>Dothideomycetes</taxon>
        <taxon>Pleosporomycetidae</taxon>
        <taxon>Aulographales</taxon>
        <taxon>Aulographaceae</taxon>
    </lineage>
</organism>
<feature type="compositionally biased region" description="Basic and acidic residues" evidence="1">
    <location>
        <begin position="383"/>
        <end position="412"/>
    </location>
</feature>
<keyword evidence="3" id="KW-1185">Reference proteome</keyword>
<evidence type="ECO:0000313" key="2">
    <source>
        <dbReference type="EMBL" id="KAF1983119.1"/>
    </source>
</evidence>
<dbReference type="Proteomes" id="UP000800041">
    <property type="component" value="Unassembled WGS sequence"/>
</dbReference>
<feature type="compositionally biased region" description="Polar residues" evidence="1">
    <location>
        <begin position="122"/>
        <end position="131"/>
    </location>
</feature>
<feature type="region of interest" description="Disordered" evidence="1">
    <location>
        <begin position="1"/>
        <end position="56"/>
    </location>
</feature>
<gene>
    <name evidence="2" type="ORF">K402DRAFT_414554</name>
</gene>
<dbReference type="Gene3D" id="1.10.472.10">
    <property type="entry name" value="Cyclin-like"/>
    <property type="match status" value="1"/>
</dbReference>
<feature type="region of interest" description="Disordered" evidence="1">
    <location>
        <begin position="375"/>
        <end position="427"/>
    </location>
</feature>
<dbReference type="Pfam" id="PF08613">
    <property type="entry name" value="Cyclin"/>
    <property type="match status" value="1"/>
</dbReference>
<evidence type="ECO:0000313" key="3">
    <source>
        <dbReference type="Proteomes" id="UP000800041"/>
    </source>
</evidence>
<dbReference type="GO" id="GO:0000307">
    <property type="term" value="C:cyclin-dependent protein kinase holoenzyme complex"/>
    <property type="evidence" value="ECO:0007669"/>
    <property type="project" value="TreeGrafter"/>
</dbReference>
<dbReference type="InterPro" id="IPR013922">
    <property type="entry name" value="Cyclin_PHO80-like"/>
</dbReference>
<dbReference type="PANTHER" id="PTHR15615:SF118">
    <property type="entry name" value="CYCLIN, HYPOTHETICAL (EUROFUNG)"/>
    <property type="match status" value="1"/>
</dbReference>
<dbReference type="GO" id="GO:0016538">
    <property type="term" value="F:cyclin-dependent protein serine/threonine kinase regulator activity"/>
    <property type="evidence" value="ECO:0007669"/>
    <property type="project" value="TreeGrafter"/>
</dbReference>
<feature type="compositionally biased region" description="Low complexity" evidence="1">
    <location>
        <begin position="92"/>
        <end position="103"/>
    </location>
</feature>
<evidence type="ECO:0008006" key="4">
    <source>
        <dbReference type="Google" id="ProtNLM"/>
    </source>
</evidence>
<feature type="compositionally biased region" description="Polar residues" evidence="1">
    <location>
        <begin position="518"/>
        <end position="536"/>
    </location>
</feature>
<dbReference type="AlphaFoldDB" id="A0A6G1GQU2"/>
<evidence type="ECO:0000256" key="1">
    <source>
        <dbReference type="SAM" id="MobiDB-lite"/>
    </source>
</evidence>